<name>A0A229SZK8_9PSEU</name>
<evidence type="ECO:0000313" key="2">
    <source>
        <dbReference type="Proteomes" id="UP000215199"/>
    </source>
</evidence>
<dbReference type="Gene3D" id="3.20.20.80">
    <property type="entry name" value="Glycosidases"/>
    <property type="match status" value="1"/>
</dbReference>
<protein>
    <submittedName>
        <fullName evidence="1">Abortive infection protein</fullName>
    </submittedName>
</protein>
<proteinExistence type="predicted"/>
<comment type="caution">
    <text evidence="1">The sequence shown here is derived from an EMBL/GenBank/DDBJ whole genome shotgun (WGS) entry which is preliminary data.</text>
</comment>
<reference evidence="2" key="1">
    <citation type="submission" date="2017-07" db="EMBL/GenBank/DDBJ databases">
        <title>Comparative genome mining reveals phylogenetic distribution patterns of secondary metabolites in Amycolatopsis.</title>
        <authorList>
            <person name="Adamek M."/>
            <person name="Alanjary M."/>
            <person name="Sales-Ortells H."/>
            <person name="Goodfellow M."/>
            <person name="Bull A.T."/>
            <person name="Kalinowski J."/>
            <person name="Ziemert N."/>
        </authorList>
    </citation>
    <scope>NUCLEOTIDE SEQUENCE [LARGE SCALE GENOMIC DNA]</scope>
    <source>
        <strain evidence="2">H5</strain>
    </source>
</reference>
<organism evidence="1 2">
    <name type="scientific">Amycolatopsis vastitatis</name>
    <dbReference type="NCBI Taxonomy" id="1905142"/>
    <lineage>
        <taxon>Bacteria</taxon>
        <taxon>Bacillati</taxon>
        <taxon>Actinomycetota</taxon>
        <taxon>Actinomycetes</taxon>
        <taxon>Pseudonocardiales</taxon>
        <taxon>Pseudonocardiaceae</taxon>
        <taxon>Amycolatopsis</taxon>
    </lineage>
</organism>
<accession>A0A229SZK8</accession>
<dbReference type="EMBL" id="NMUL01000030">
    <property type="protein sequence ID" value="OXM64223.1"/>
    <property type="molecule type" value="Genomic_DNA"/>
</dbReference>
<evidence type="ECO:0000313" key="1">
    <source>
        <dbReference type="EMBL" id="OXM64223.1"/>
    </source>
</evidence>
<sequence>MLYDVGRVLGLNWRPVFHPEVVRRELRIIRDDLHCTAVKICGRDLGRLTFATETALALGLEVWFSPELWDKDPERTLAHITAAAREAERLRQRWPDRLVFSVATESSLFMRGIIPGRTFLRRLANVSGEVRAGRHRAPLASFLARATRQARGAFGGPLTYASLPFEHVDWDLFDIVGVDHYRDTRTEHRYLGTLRRLSAVGKPVVVTEFGMRTYRGADRDGTLGTGLPVDWKTVALHQVPLVGRLVRPRLKTDGHVRDEAFQARRIVEDLEILDAAGVDGAFVCTFVEQLSTHSRDPRHDLDMGALSLVKTYDGGRGTTYPDLPWEPKESFHAVAGFFGACSDT</sequence>
<dbReference type="OrthoDB" id="151193at2"/>
<dbReference type="Proteomes" id="UP000215199">
    <property type="component" value="Unassembled WGS sequence"/>
</dbReference>
<keyword evidence="2" id="KW-1185">Reference proteome</keyword>
<dbReference type="RefSeq" id="WP_093950593.1">
    <property type="nucleotide sequence ID" value="NZ_NMUL01000030.1"/>
</dbReference>
<dbReference type="AlphaFoldDB" id="A0A229SZK8"/>
<gene>
    <name evidence="1" type="ORF">CF165_28230</name>
</gene>
<dbReference type="InterPro" id="IPR017853">
    <property type="entry name" value="GH"/>
</dbReference>
<dbReference type="SUPFAM" id="SSF51445">
    <property type="entry name" value="(Trans)glycosidases"/>
    <property type="match status" value="1"/>
</dbReference>